<dbReference type="EMBL" id="CP003338">
    <property type="protein sequence ID" value="AFC70872.1"/>
    <property type="molecule type" value="Genomic_DNA"/>
</dbReference>
<evidence type="ECO:0000313" key="1">
    <source>
        <dbReference type="EMBL" id="AFC70872.1"/>
    </source>
</evidence>
<sequence length="62" mass="7197">MNNLGWESLFISISTNMHPIDILRMYSIVRQFNPDFTISAVDFGKVGDIKTLFYFTFSLSEK</sequence>
<keyword evidence="2" id="KW-1185">Reference proteome</keyword>
<protein>
    <submittedName>
        <fullName evidence="1">Uncharacterized protein</fullName>
    </submittedName>
</protein>
<dbReference type="Proteomes" id="UP000007589">
    <property type="component" value="Chromosome"/>
</dbReference>
<name>H8K6H9_RICAC</name>
<dbReference type="HOGENOM" id="CLU_2901333_0_0_5"/>
<dbReference type="KEGG" id="rau:MC5_02495"/>
<reference evidence="2" key="1">
    <citation type="submission" date="2012-02" db="EMBL/GenBank/DDBJ databases">
        <title>Complete genome sequence of Rickettsia australis strain Cutlack.</title>
        <authorList>
            <person name="Johnson S.L."/>
            <person name="Munk A.C."/>
            <person name="Han S."/>
            <person name="Bruce D.C."/>
            <person name="Dasch G.A."/>
        </authorList>
    </citation>
    <scope>NUCLEOTIDE SEQUENCE [LARGE SCALE GENOMIC DNA]</scope>
    <source>
        <strain evidence="2">Cutlack</strain>
    </source>
</reference>
<proteinExistence type="predicted"/>
<organism evidence="1 2">
    <name type="scientific">Rickettsia australis (strain Cutlack)</name>
    <dbReference type="NCBI Taxonomy" id="1105110"/>
    <lineage>
        <taxon>Bacteria</taxon>
        <taxon>Pseudomonadati</taxon>
        <taxon>Pseudomonadota</taxon>
        <taxon>Alphaproteobacteria</taxon>
        <taxon>Rickettsiales</taxon>
        <taxon>Rickettsiaceae</taxon>
        <taxon>Rickettsieae</taxon>
        <taxon>Rickettsia</taxon>
        <taxon>spotted fever group</taxon>
    </lineage>
</organism>
<dbReference type="RefSeq" id="WP_014412404.1">
    <property type="nucleotide sequence ID" value="NC_017058.1"/>
</dbReference>
<dbReference type="STRING" id="1105110.MC5_02495"/>
<accession>H8K6H9</accession>
<dbReference type="AlphaFoldDB" id="H8K6H9"/>
<gene>
    <name evidence="1" type="ordered locus">MC5_02495</name>
</gene>
<evidence type="ECO:0000313" key="2">
    <source>
        <dbReference type="Proteomes" id="UP000007589"/>
    </source>
</evidence>